<organism evidence="7 8">
    <name type="scientific">Pseudaquabacterium terrae</name>
    <dbReference type="NCBI Taxonomy" id="2732868"/>
    <lineage>
        <taxon>Bacteria</taxon>
        <taxon>Pseudomonadati</taxon>
        <taxon>Pseudomonadota</taxon>
        <taxon>Betaproteobacteria</taxon>
        <taxon>Burkholderiales</taxon>
        <taxon>Sphaerotilaceae</taxon>
        <taxon>Pseudaquabacterium</taxon>
    </lineage>
</organism>
<dbReference type="PANTHER" id="PTHR45566">
    <property type="entry name" value="HTH-TYPE TRANSCRIPTIONAL REGULATOR YHJB-RELATED"/>
    <property type="match status" value="1"/>
</dbReference>
<evidence type="ECO:0000259" key="5">
    <source>
        <dbReference type="PROSITE" id="PS50043"/>
    </source>
</evidence>
<dbReference type="SMART" id="SM00448">
    <property type="entry name" value="REC"/>
    <property type="match status" value="1"/>
</dbReference>
<evidence type="ECO:0000256" key="4">
    <source>
        <dbReference type="SAM" id="MobiDB-lite"/>
    </source>
</evidence>
<comment type="caution">
    <text evidence="3">Lacks conserved residue(s) required for the propagation of feature annotation.</text>
</comment>
<dbReference type="PRINTS" id="PR00038">
    <property type="entry name" value="HTHLUXR"/>
</dbReference>
<comment type="caution">
    <text evidence="7">The sequence shown here is derived from an EMBL/GenBank/DDBJ whole genome shotgun (WGS) entry which is preliminary data.</text>
</comment>
<sequence length="281" mass="29655">MKVLLIDDQALILAALQRVIRRVGDDVTLVGVDDLAAARQVLRGDAGFDLALLGLALEQPSGFEPLAELRRRHPELPVVVLSDSDRMADVIRAIDMGAMGFVGKRTAGEELHAALAMVMSGGVYMPPVMLGLVRPPLAFESGDTVPSVMRPAGEAEPGQPPAASDTEAGVPVELREPQGSPVPPAADRPIELPRGSAAPPKRPNFDSFGLTPRQTDVLTLLLKGLPNKLIARELGLSVDTVKDHVAAVLRALGVTSRTQAVLAVGQLTLGPQGAGWRPRED</sequence>
<dbReference type="SUPFAM" id="SSF52172">
    <property type="entry name" value="CheY-like"/>
    <property type="match status" value="1"/>
</dbReference>
<dbReference type="EMBL" id="JABRWJ010000004">
    <property type="protein sequence ID" value="NRF68089.1"/>
    <property type="molecule type" value="Genomic_DNA"/>
</dbReference>
<protein>
    <submittedName>
        <fullName evidence="7">Response regulator</fullName>
    </submittedName>
</protein>
<dbReference type="InterPro" id="IPR036388">
    <property type="entry name" value="WH-like_DNA-bd_sf"/>
</dbReference>
<reference evidence="7 8" key="1">
    <citation type="submission" date="2020-05" db="EMBL/GenBank/DDBJ databases">
        <title>Aquincola sp. isolate from soil.</title>
        <authorList>
            <person name="Han J."/>
            <person name="Kim D.-U."/>
        </authorList>
    </citation>
    <scope>NUCLEOTIDE SEQUENCE [LARGE SCALE GENOMIC DNA]</scope>
    <source>
        <strain evidence="7 8">S2</strain>
    </source>
</reference>
<dbReference type="InterPro" id="IPR011006">
    <property type="entry name" value="CheY-like_superfamily"/>
</dbReference>
<accession>A0ABX2EHI4</accession>
<keyword evidence="1" id="KW-0597">Phosphoprotein</keyword>
<dbReference type="Proteomes" id="UP000737171">
    <property type="component" value="Unassembled WGS sequence"/>
</dbReference>
<evidence type="ECO:0000256" key="2">
    <source>
        <dbReference type="ARBA" id="ARBA00023125"/>
    </source>
</evidence>
<gene>
    <name evidence="7" type="ORF">HLB44_13940</name>
</gene>
<dbReference type="Pfam" id="PF00196">
    <property type="entry name" value="GerE"/>
    <property type="match status" value="1"/>
</dbReference>
<feature type="region of interest" description="Disordered" evidence="4">
    <location>
        <begin position="144"/>
        <end position="210"/>
    </location>
</feature>
<dbReference type="PROSITE" id="PS50110">
    <property type="entry name" value="RESPONSE_REGULATORY"/>
    <property type="match status" value="1"/>
</dbReference>
<evidence type="ECO:0000256" key="1">
    <source>
        <dbReference type="ARBA" id="ARBA00022553"/>
    </source>
</evidence>
<dbReference type="PROSITE" id="PS50043">
    <property type="entry name" value="HTH_LUXR_2"/>
    <property type="match status" value="1"/>
</dbReference>
<proteinExistence type="predicted"/>
<dbReference type="CDD" id="cd17535">
    <property type="entry name" value="REC_NarL-like"/>
    <property type="match status" value="1"/>
</dbReference>
<keyword evidence="8" id="KW-1185">Reference proteome</keyword>
<dbReference type="InterPro" id="IPR016032">
    <property type="entry name" value="Sig_transdc_resp-reg_C-effctor"/>
</dbReference>
<evidence type="ECO:0000313" key="8">
    <source>
        <dbReference type="Proteomes" id="UP000737171"/>
    </source>
</evidence>
<keyword evidence="2" id="KW-0238">DNA-binding</keyword>
<dbReference type="Gene3D" id="1.10.10.10">
    <property type="entry name" value="Winged helix-like DNA-binding domain superfamily/Winged helix DNA-binding domain"/>
    <property type="match status" value="1"/>
</dbReference>
<evidence type="ECO:0000259" key="6">
    <source>
        <dbReference type="PROSITE" id="PS50110"/>
    </source>
</evidence>
<name>A0ABX2EHI4_9BURK</name>
<dbReference type="RefSeq" id="WP_173123420.1">
    <property type="nucleotide sequence ID" value="NZ_JABRWJ010000004.1"/>
</dbReference>
<dbReference type="InterPro" id="IPR000792">
    <property type="entry name" value="Tscrpt_reg_LuxR_C"/>
</dbReference>
<dbReference type="PANTHER" id="PTHR45566:SF1">
    <property type="entry name" value="HTH-TYPE TRANSCRIPTIONAL REGULATOR YHJB-RELATED"/>
    <property type="match status" value="1"/>
</dbReference>
<dbReference type="InterPro" id="IPR001789">
    <property type="entry name" value="Sig_transdc_resp-reg_receiver"/>
</dbReference>
<dbReference type="SUPFAM" id="SSF46894">
    <property type="entry name" value="C-terminal effector domain of the bipartite response regulators"/>
    <property type="match status" value="1"/>
</dbReference>
<dbReference type="SMART" id="SM00421">
    <property type="entry name" value="HTH_LUXR"/>
    <property type="match status" value="1"/>
</dbReference>
<dbReference type="Pfam" id="PF00072">
    <property type="entry name" value="Response_reg"/>
    <property type="match status" value="1"/>
</dbReference>
<feature type="domain" description="HTH luxR-type" evidence="5">
    <location>
        <begin position="203"/>
        <end position="268"/>
    </location>
</feature>
<dbReference type="InterPro" id="IPR058245">
    <property type="entry name" value="NreC/VraR/RcsB-like_REC"/>
</dbReference>
<evidence type="ECO:0000313" key="7">
    <source>
        <dbReference type="EMBL" id="NRF68089.1"/>
    </source>
</evidence>
<feature type="domain" description="Response regulatory" evidence="6">
    <location>
        <begin position="2"/>
        <end position="119"/>
    </location>
</feature>
<feature type="compositionally biased region" description="Low complexity" evidence="4">
    <location>
        <begin position="151"/>
        <end position="163"/>
    </location>
</feature>
<dbReference type="CDD" id="cd06170">
    <property type="entry name" value="LuxR_C_like"/>
    <property type="match status" value="1"/>
</dbReference>
<evidence type="ECO:0000256" key="3">
    <source>
        <dbReference type="PROSITE-ProRule" id="PRU00169"/>
    </source>
</evidence>
<dbReference type="Gene3D" id="3.40.50.2300">
    <property type="match status" value="1"/>
</dbReference>
<dbReference type="InterPro" id="IPR051015">
    <property type="entry name" value="EvgA-like"/>
</dbReference>